<feature type="compositionally biased region" description="Basic and acidic residues" evidence="1">
    <location>
        <begin position="1"/>
        <end position="29"/>
    </location>
</feature>
<dbReference type="AlphaFoldDB" id="A0A9D4L7P2"/>
<evidence type="ECO:0000313" key="2">
    <source>
        <dbReference type="EMBL" id="KAH3852768.1"/>
    </source>
</evidence>
<dbReference type="EMBL" id="JAIWYP010000003">
    <property type="protein sequence ID" value="KAH3852768.1"/>
    <property type="molecule type" value="Genomic_DNA"/>
</dbReference>
<keyword evidence="3" id="KW-1185">Reference proteome</keyword>
<feature type="compositionally biased region" description="Basic and acidic residues" evidence="1">
    <location>
        <begin position="64"/>
        <end position="89"/>
    </location>
</feature>
<organism evidence="2 3">
    <name type="scientific">Dreissena polymorpha</name>
    <name type="common">Zebra mussel</name>
    <name type="synonym">Mytilus polymorpha</name>
    <dbReference type="NCBI Taxonomy" id="45954"/>
    <lineage>
        <taxon>Eukaryota</taxon>
        <taxon>Metazoa</taxon>
        <taxon>Spiralia</taxon>
        <taxon>Lophotrochozoa</taxon>
        <taxon>Mollusca</taxon>
        <taxon>Bivalvia</taxon>
        <taxon>Autobranchia</taxon>
        <taxon>Heteroconchia</taxon>
        <taxon>Euheterodonta</taxon>
        <taxon>Imparidentia</taxon>
        <taxon>Neoheterodontei</taxon>
        <taxon>Myida</taxon>
        <taxon>Dreissenoidea</taxon>
        <taxon>Dreissenidae</taxon>
        <taxon>Dreissena</taxon>
    </lineage>
</organism>
<feature type="region of interest" description="Disordered" evidence="1">
    <location>
        <begin position="1"/>
        <end position="90"/>
    </location>
</feature>
<evidence type="ECO:0000313" key="3">
    <source>
        <dbReference type="Proteomes" id="UP000828390"/>
    </source>
</evidence>
<dbReference type="Proteomes" id="UP000828390">
    <property type="component" value="Unassembled WGS sequence"/>
</dbReference>
<reference evidence="2" key="2">
    <citation type="submission" date="2020-11" db="EMBL/GenBank/DDBJ databases">
        <authorList>
            <person name="McCartney M.A."/>
            <person name="Auch B."/>
            <person name="Kono T."/>
            <person name="Mallez S."/>
            <person name="Becker A."/>
            <person name="Gohl D.M."/>
            <person name="Silverstein K.A.T."/>
            <person name="Koren S."/>
            <person name="Bechman K.B."/>
            <person name="Herman A."/>
            <person name="Abrahante J.E."/>
            <person name="Garbe J."/>
        </authorList>
    </citation>
    <scope>NUCLEOTIDE SEQUENCE</scope>
    <source>
        <strain evidence="2">Duluth1</strain>
        <tissue evidence="2">Whole animal</tissue>
    </source>
</reference>
<protein>
    <submittedName>
        <fullName evidence="2">Uncharacterized protein</fullName>
    </submittedName>
</protein>
<sequence>MSSGHVDKGMSSGHFDKGSSRGKLMHENTRSAILVADTHRGPTSMKKSTELPRVAEAISKKARNSKDTSSKQTVERSTREKNLGHRPPDDIEMIAQECEIGSFPIFKESLWTARGIINVSVQDIVLAIDLGSSCSGTCWQSWAGTENARTKNGQNGLKLFRTTSLNLELPFPFLTNTHVNMSIHDAAQELKQTNKIGLIIVDSSQKNIVVEALKTAGARNVGVLFLGESDETPVLPYVYFGHTQSNSIINDADRLLERCAFGVLKQVYLEMNSELKTEKEKQCLQDIFDMIRASFKRSGVPIEEWPSIPEEIVDNSTDIDTALEDIFKLPTVIGCKKARGILQIYIDSSADSSVEDHIRSMLAKHEIDKIHFSRRITKQLCCPGDSLFGGQGTLGGFVLKHKSQTVSVRDQELEPVAVPAASLDTLVALVSRHVVHTKQTLLVDGMQQPIGNITQINADEEIDIWPVDVDDACRAMCDTSFRTEECVRMRVTKLRRTENIRELRGAPVYIWGSKSKPGLGTLYGPDFRDRNGLNVIVRDRTNEAPFAQEGDSGAMVCYYDARNGGMLYATAMVVKIMRERDGSNQEYIAQIVDDTLQILAMRNGCEYEFVG</sequence>
<proteinExistence type="predicted"/>
<comment type="caution">
    <text evidence="2">The sequence shown here is derived from an EMBL/GenBank/DDBJ whole genome shotgun (WGS) entry which is preliminary data.</text>
</comment>
<evidence type="ECO:0000256" key="1">
    <source>
        <dbReference type="SAM" id="MobiDB-lite"/>
    </source>
</evidence>
<reference evidence="2" key="1">
    <citation type="journal article" date="2019" name="bioRxiv">
        <title>The Genome of the Zebra Mussel, Dreissena polymorpha: A Resource for Invasive Species Research.</title>
        <authorList>
            <person name="McCartney M.A."/>
            <person name="Auch B."/>
            <person name="Kono T."/>
            <person name="Mallez S."/>
            <person name="Zhang Y."/>
            <person name="Obille A."/>
            <person name="Becker A."/>
            <person name="Abrahante J.E."/>
            <person name="Garbe J."/>
            <person name="Badalamenti J.P."/>
            <person name="Herman A."/>
            <person name="Mangelson H."/>
            <person name="Liachko I."/>
            <person name="Sullivan S."/>
            <person name="Sone E.D."/>
            <person name="Koren S."/>
            <person name="Silverstein K.A.T."/>
            <person name="Beckman K.B."/>
            <person name="Gohl D.M."/>
        </authorList>
    </citation>
    <scope>NUCLEOTIDE SEQUENCE</scope>
    <source>
        <strain evidence="2">Duluth1</strain>
        <tissue evidence="2">Whole animal</tissue>
    </source>
</reference>
<accession>A0A9D4L7P2</accession>
<name>A0A9D4L7P2_DREPO</name>
<gene>
    <name evidence="2" type="ORF">DPMN_095286</name>
</gene>